<evidence type="ECO:0000313" key="2">
    <source>
        <dbReference type="Proteomes" id="UP000199286"/>
    </source>
</evidence>
<dbReference type="Proteomes" id="UP000199286">
    <property type="component" value="Unassembled WGS sequence"/>
</dbReference>
<evidence type="ECO:0000313" key="1">
    <source>
        <dbReference type="EMBL" id="SDY91238.1"/>
    </source>
</evidence>
<dbReference type="RefSeq" id="WP_143042379.1">
    <property type="nucleotide sequence ID" value="NZ_FNPF01000029.1"/>
</dbReference>
<reference evidence="1 2" key="1">
    <citation type="submission" date="2016-10" db="EMBL/GenBank/DDBJ databases">
        <authorList>
            <person name="de Groot N.N."/>
        </authorList>
    </citation>
    <scope>NUCLEOTIDE SEQUENCE [LARGE SCALE GENOMIC DNA]</scope>
    <source>
        <strain evidence="1 2">DSM 26880</strain>
    </source>
</reference>
<proteinExistence type="predicted"/>
<protein>
    <submittedName>
        <fullName evidence="1">Cytochrome c oxidase cbb3-type subunit 2</fullName>
    </submittedName>
</protein>
<dbReference type="InterPro" id="IPR003468">
    <property type="entry name" value="Cyt_c_oxidase_monohaem-su/FixO"/>
</dbReference>
<dbReference type="OrthoDB" id="9805440at2"/>
<dbReference type="Pfam" id="PF02433">
    <property type="entry name" value="FixO"/>
    <property type="match status" value="1"/>
</dbReference>
<keyword evidence="2" id="KW-1185">Reference proteome</keyword>
<sequence>LSHLPERLETLRRVGVPYTDEMIENAVSDALAQAMPDGSRVGGLIERYGEETTVRNFDDLDGVPTEMDAMVAYLQVLGQLVDITDTVPTLQEE</sequence>
<dbReference type="AlphaFoldDB" id="A0A1H3NR19"/>
<dbReference type="EMBL" id="FNPF01000029">
    <property type="protein sequence ID" value="SDY91238.1"/>
    <property type="molecule type" value="Genomic_DNA"/>
</dbReference>
<name>A0A1H3NR19_9RHOB</name>
<feature type="non-terminal residue" evidence="1">
    <location>
        <position position="1"/>
    </location>
</feature>
<accession>A0A1H3NR19</accession>
<dbReference type="STRING" id="321339.SAMN05444340_1291"/>
<organism evidence="1 2">
    <name type="scientific">Citreimonas salinaria</name>
    <dbReference type="NCBI Taxonomy" id="321339"/>
    <lineage>
        <taxon>Bacteria</taxon>
        <taxon>Pseudomonadati</taxon>
        <taxon>Pseudomonadota</taxon>
        <taxon>Alphaproteobacteria</taxon>
        <taxon>Rhodobacterales</taxon>
        <taxon>Roseobacteraceae</taxon>
        <taxon>Citreimonas</taxon>
    </lineage>
</organism>
<gene>
    <name evidence="1" type="ORF">SAMN05444340_1291</name>
</gene>